<evidence type="ECO:0000313" key="1">
    <source>
        <dbReference type="EMBL" id="KAH6631247.1"/>
    </source>
</evidence>
<name>A0ACB7P4K1_9PEZI</name>
<organism evidence="1 2">
    <name type="scientific">Chaetomium tenue</name>
    <dbReference type="NCBI Taxonomy" id="1854479"/>
    <lineage>
        <taxon>Eukaryota</taxon>
        <taxon>Fungi</taxon>
        <taxon>Dikarya</taxon>
        <taxon>Ascomycota</taxon>
        <taxon>Pezizomycotina</taxon>
        <taxon>Sordariomycetes</taxon>
        <taxon>Sordariomycetidae</taxon>
        <taxon>Sordariales</taxon>
        <taxon>Chaetomiaceae</taxon>
        <taxon>Chaetomium</taxon>
    </lineage>
</organism>
<dbReference type="Proteomes" id="UP000724584">
    <property type="component" value="Unassembled WGS sequence"/>
</dbReference>
<reference evidence="1 2" key="1">
    <citation type="journal article" date="2021" name="Nat. Commun.">
        <title>Genetic determinants of endophytism in the Arabidopsis root mycobiome.</title>
        <authorList>
            <person name="Mesny F."/>
            <person name="Miyauchi S."/>
            <person name="Thiergart T."/>
            <person name="Pickel B."/>
            <person name="Atanasova L."/>
            <person name="Karlsson M."/>
            <person name="Huettel B."/>
            <person name="Barry K.W."/>
            <person name="Haridas S."/>
            <person name="Chen C."/>
            <person name="Bauer D."/>
            <person name="Andreopoulos W."/>
            <person name="Pangilinan J."/>
            <person name="LaButti K."/>
            <person name="Riley R."/>
            <person name="Lipzen A."/>
            <person name="Clum A."/>
            <person name="Drula E."/>
            <person name="Henrissat B."/>
            <person name="Kohler A."/>
            <person name="Grigoriev I.V."/>
            <person name="Martin F.M."/>
            <person name="Hacquard S."/>
        </authorList>
    </citation>
    <scope>NUCLEOTIDE SEQUENCE [LARGE SCALE GENOMIC DNA]</scope>
    <source>
        <strain evidence="1 2">MPI-SDFR-AT-0079</strain>
    </source>
</reference>
<protein>
    <submittedName>
        <fullName evidence="1">Uncharacterized protein</fullName>
    </submittedName>
</protein>
<keyword evidence="2" id="KW-1185">Reference proteome</keyword>
<comment type="caution">
    <text evidence="1">The sequence shown here is derived from an EMBL/GenBank/DDBJ whole genome shotgun (WGS) entry which is preliminary data.</text>
</comment>
<dbReference type="EMBL" id="JAGIZQ010000004">
    <property type="protein sequence ID" value="KAH6631247.1"/>
    <property type="molecule type" value="Genomic_DNA"/>
</dbReference>
<sequence>MNPLITYRSPKLRERDQKVPDSDEERNPTQSRTELLAADMPTAQEQTAQEPPAESLNAGELMLLVQLEEIPAATRAEFRRMSPEVKPEANDLDFISDNEHGEQRHGQVKRRSDESDEGGHQPPRRRQKRRKAASHGRNLNEDDSDNTPISQKRRRRVCGVPNGLAASVDRFISGLPQVIAETQRWMAENLPRISGLSEVQRMLPRLRIGSTWTANDRDEVDRAWDKSAHREKLLDVAKNKEMLTLYKCCLRLMRCLPEDIISCRFDLEYDIDQNRALTRGQSLLWSGPFCQSLAALLVHPMWDGAVAPLAAATQYTVIVETKNDGPWAMEVPGFDTFLAELLRRKREQPDKNTAELRRQLHVEMAVPEKDIYGRITGICHSRWDILFQTIENLTVLDAEPSDQTPPLPRQTRGASEPFLVHRRHLELLTKALNSMTHMGFPMFMPLELMYRGISGRRSVRDYPQANQIVALREYSLLCERERVAYKAKLALAGQETNGPAADEMETHGDLDTQPHGEPEISKIQASGEPETQSHEETSVPVTQASESQSDEEPEVPVSQPGKGPETQTREDPTVPVTQASKKPETQAPSTSENGEAYTHSRGKTIPKTQYSTRGQKMKQPSEAESISPDTAQKRARNEVPSGEGPPGNQLGLRPPTESSSGEWDRLFGHSAGAPNSLRAEAARRAKASTSESFGDPSNDTQASFTPAR</sequence>
<proteinExistence type="predicted"/>
<gene>
    <name evidence="1" type="ORF">F5144DRAFT_647669</name>
</gene>
<accession>A0ACB7P4K1</accession>
<evidence type="ECO:0000313" key="2">
    <source>
        <dbReference type="Proteomes" id="UP000724584"/>
    </source>
</evidence>